<name>A0A6P2BL61_9ACTN</name>
<dbReference type="Proteomes" id="UP000460272">
    <property type="component" value="Unassembled WGS sequence"/>
</dbReference>
<evidence type="ECO:0000313" key="2">
    <source>
        <dbReference type="Proteomes" id="UP000460272"/>
    </source>
</evidence>
<proteinExistence type="predicted"/>
<gene>
    <name evidence="1" type="ORF">EAS64_39765</name>
</gene>
<keyword evidence="2" id="KW-1185">Reference proteome</keyword>
<protein>
    <recommendedName>
        <fullName evidence="3">HNH endonuclease</fullName>
    </recommendedName>
</protein>
<accession>A0A6P2BL61</accession>
<reference evidence="1 2" key="1">
    <citation type="submission" date="2018-11" db="EMBL/GenBank/DDBJ databases">
        <title>Trebonia kvetii gen.nov., sp.nov., a novel acidophilic actinobacterium, and proposal of the new actinobacterial family Treboniaceae fam. nov.</title>
        <authorList>
            <person name="Rapoport D."/>
            <person name="Sagova-Mareckova M."/>
            <person name="Sedlacek I."/>
            <person name="Provaznik J."/>
            <person name="Kralova S."/>
            <person name="Pavlinic D."/>
            <person name="Benes V."/>
            <person name="Kopecky J."/>
        </authorList>
    </citation>
    <scope>NUCLEOTIDE SEQUENCE [LARGE SCALE GENOMIC DNA]</scope>
    <source>
        <strain evidence="1 2">15Tr583</strain>
    </source>
</reference>
<dbReference type="EMBL" id="RPFW01000011">
    <property type="protein sequence ID" value="TVY99798.1"/>
    <property type="molecule type" value="Genomic_DNA"/>
</dbReference>
<evidence type="ECO:0008006" key="3">
    <source>
        <dbReference type="Google" id="ProtNLM"/>
    </source>
</evidence>
<dbReference type="AlphaFoldDB" id="A0A6P2BL61"/>
<sequence>MQSLYRVSETGERILNSEVAHIHARREGGPRWNAAMSREENRGFGNLILLCKPHASEVDDTPQHFPAELLREWKRA</sequence>
<evidence type="ECO:0000313" key="1">
    <source>
        <dbReference type="EMBL" id="TVY99798.1"/>
    </source>
</evidence>
<organism evidence="1 2">
    <name type="scientific">Trebonia kvetii</name>
    <dbReference type="NCBI Taxonomy" id="2480626"/>
    <lineage>
        <taxon>Bacteria</taxon>
        <taxon>Bacillati</taxon>
        <taxon>Actinomycetota</taxon>
        <taxon>Actinomycetes</taxon>
        <taxon>Streptosporangiales</taxon>
        <taxon>Treboniaceae</taxon>
        <taxon>Trebonia</taxon>
    </lineage>
</organism>
<comment type="caution">
    <text evidence="1">The sequence shown here is derived from an EMBL/GenBank/DDBJ whole genome shotgun (WGS) entry which is preliminary data.</text>
</comment>
<dbReference type="RefSeq" id="WP_187366522.1">
    <property type="nucleotide sequence ID" value="NZ_RPFW01000011.1"/>
</dbReference>